<dbReference type="InterPro" id="IPR003439">
    <property type="entry name" value="ABC_transporter-like_ATP-bd"/>
</dbReference>
<reference evidence="5 6" key="1">
    <citation type="submission" date="2018-05" db="EMBL/GenBank/DDBJ databases">
        <title>Freshwater and sediment microbial communities from various areas in North America, analyzing microbe dynamics in response to fracking.</title>
        <authorList>
            <person name="Lamendella R."/>
        </authorList>
    </citation>
    <scope>NUCLEOTIDE SEQUENCE [LARGE SCALE GENOMIC DNA]</scope>
    <source>
        <strain evidence="5 6">15_TX</strain>
    </source>
</reference>
<dbReference type="PANTHER" id="PTHR42855">
    <property type="entry name" value="ABC TRANSPORTER ATP-BINDING SUBUNIT"/>
    <property type="match status" value="1"/>
</dbReference>
<dbReference type="SUPFAM" id="SSF52540">
    <property type="entry name" value="P-loop containing nucleoside triphosphate hydrolases"/>
    <property type="match status" value="2"/>
</dbReference>
<dbReference type="InterPro" id="IPR051309">
    <property type="entry name" value="ABCF_ATPase"/>
</dbReference>
<dbReference type="InterPro" id="IPR017871">
    <property type="entry name" value="ABC_transporter-like_CS"/>
</dbReference>
<dbReference type="FunFam" id="3.40.50.300:FF:000011">
    <property type="entry name" value="Putative ABC transporter ATP-binding component"/>
    <property type="match status" value="1"/>
</dbReference>
<evidence type="ECO:0000313" key="5">
    <source>
        <dbReference type="EMBL" id="PWW25587.1"/>
    </source>
</evidence>
<dbReference type="Pfam" id="PF00005">
    <property type="entry name" value="ABC_tran"/>
    <property type="match status" value="2"/>
</dbReference>
<evidence type="ECO:0000259" key="4">
    <source>
        <dbReference type="PROSITE" id="PS50893"/>
    </source>
</evidence>
<proteinExistence type="predicted"/>
<protein>
    <submittedName>
        <fullName evidence="5">ATPase subunit of ABC transporter with duplicated ATPase domains</fullName>
    </submittedName>
</protein>
<dbReference type="PROSITE" id="PS00211">
    <property type="entry name" value="ABC_TRANSPORTER_1"/>
    <property type="match status" value="2"/>
</dbReference>
<gene>
    <name evidence="5" type="ORF">DFO73_113188</name>
</gene>
<keyword evidence="1" id="KW-0547">Nucleotide-binding</keyword>
<keyword evidence="3" id="KW-0175">Coiled coil</keyword>
<dbReference type="GO" id="GO:0016887">
    <property type="term" value="F:ATP hydrolysis activity"/>
    <property type="evidence" value="ECO:0007669"/>
    <property type="project" value="InterPro"/>
</dbReference>
<evidence type="ECO:0000256" key="1">
    <source>
        <dbReference type="ARBA" id="ARBA00022741"/>
    </source>
</evidence>
<feature type="coiled-coil region" evidence="3">
    <location>
        <begin position="571"/>
        <end position="621"/>
    </location>
</feature>
<dbReference type="InterPro" id="IPR032781">
    <property type="entry name" value="ABC_tran_Xtn"/>
</dbReference>
<dbReference type="RefSeq" id="WP_110066770.1">
    <property type="nucleotide sequence ID" value="NZ_QGTW01000013.1"/>
</dbReference>
<dbReference type="NCBIfam" id="NF000355">
    <property type="entry name" value="ribo_prot_ABC_F"/>
    <property type="match status" value="1"/>
</dbReference>
<dbReference type="EMBL" id="QGTW01000013">
    <property type="protein sequence ID" value="PWW25587.1"/>
    <property type="molecule type" value="Genomic_DNA"/>
</dbReference>
<dbReference type="AlphaFoldDB" id="A0A2V2ZMQ6"/>
<feature type="coiled-coil region" evidence="3">
    <location>
        <begin position="248"/>
        <end position="282"/>
    </location>
</feature>
<feature type="domain" description="ABC transporter" evidence="4">
    <location>
        <begin position="335"/>
        <end position="547"/>
    </location>
</feature>
<dbReference type="PANTHER" id="PTHR42855:SF2">
    <property type="entry name" value="DRUG RESISTANCE ABC TRANSPORTER,ATP-BINDING PROTEIN"/>
    <property type="match status" value="1"/>
</dbReference>
<dbReference type="Pfam" id="PF12848">
    <property type="entry name" value="ABC_tran_Xtn"/>
    <property type="match status" value="1"/>
</dbReference>
<evidence type="ECO:0000256" key="2">
    <source>
        <dbReference type="ARBA" id="ARBA00022840"/>
    </source>
</evidence>
<dbReference type="FunFam" id="3.40.50.300:FF:001807">
    <property type="entry name" value="ABC transporter ATP-binding protein"/>
    <property type="match status" value="1"/>
</dbReference>
<evidence type="ECO:0000256" key="3">
    <source>
        <dbReference type="SAM" id="Coils"/>
    </source>
</evidence>
<evidence type="ECO:0000313" key="6">
    <source>
        <dbReference type="Proteomes" id="UP000247150"/>
    </source>
</evidence>
<keyword evidence="2" id="KW-0067">ATP-binding</keyword>
<dbReference type="OrthoDB" id="9760950at2"/>
<accession>A0A2V2ZMQ6</accession>
<dbReference type="GO" id="GO:0005524">
    <property type="term" value="F:ATP binding"/>
    <property type="evidence" value="ECO:0007669"/>
    <property type="project" value="UniProtKB-KW"/>
</dbReference>
<comment type="caution">
    <text evidence="5">The sequence shown here is derived from an EMBL/GenBank/DDBJ whole genome shotgun (WGS) entry which is preliminary data.</text>
</comment>
<dbReference type="PROSITE" id="PS50893">
    <property type="entry name" value="ABC_TRANSPORTER_2"/>
    <property type="match status" value="2"/>
</dbReference>
<sequence length="626" mass="71787">MIACSAQHIGKMYGGNNIFENLSFEIHQKDRIGLTGRNGSGKTTLFKLLAGAEVPDTGQIHWRKGCEIGYLAQIPDYPAGIKSIDVLKTAFAHLLEKEKKMKQMELQMAKETSSDQLYKLLGEYGELQDQFAFKNGYEMDSQIDRISNGLNIGSLLDKAFNSLSGGEKTKVCLGRMLLMSPNLLLLDEPTNHLDIKAVEWLADFIKSYEGTVVLISHDRYFLDETISKILDLEDGELTLYLTNYSGFVKEKEERLLREFQQYEEQKKKIKKIKEAIKRLREWANQCTPPNAGLHRRASSMEKALQRMEKLDRPILNRKKMNIDLDAAERSGKDVVIIKEVSKSFGSQKLLQNISMHIQFQDRTAIVGDNGTGKSTLVKIIMKELKPDAGEVRSGSNLKIGYLSQHIFSDSNDQTVIETFREGLSYTEGEARHILAGFLFFGHTVFRNVSRLSGGERMRLRLAQLMHRDINFLILDEPTNHLDIESREVLEEALDDFQGTILAVSHDRYFINRLFSKIYWIDQKEVYFFEGNYDRARKKMEEKWKAAIEIPVMKKAKIAAVPLKEKKNKLSPEELENQIEALEASLLKLEAVLESEIDLEKLQILYKEKEKLEKQREELYGKLDAIL</sequence>
<dbReference type="CDD" id="cd03221">
    <property type="entry name" value="ABCF_EF-3"/>
    <property type="match status" value="2"/>
</dbReference>
<organism evidence="5 6">
    <name type="scientific">Cytobacillus oceanisediminis</name>
    <dbReference type="NCBI Taxonomy" id="665099"/>
    <lineage>
        <taxon>Bacteria</taxon>
        <taxon>Bacillati</taxon>
        <taxon>Bacillota</taxon>
        <taxon>Bacilli</taxon>
        <taxon>Bacillales</taxon>
        <taxon>Bacillaceae</taxon>
        <taxon>Cytobacillus</taxon>
    </lineage>
</organism>
<dbReference type="SMART" id="SM00382">
    <property type="entry name" value="AAA"/>
    <property type="match status" value="2"/>
</dbReference>
<dbReference type="Proteomes" id="UP000247150">
    <property type="component" value="Unassembled WGS sequence"/>
</dbReference>
<feature type="domain" description="ABC transporter" evidence="4">
    <location>
        <begin position="4"/>
        <end position="259"/>
    </location>
</feature>
<dbReference type="InterPro" id="IPR003593">
    <property type="entry name" value="AAA+_ATPase"/>
</dbReference>
<name>A0A2V2ZMQ6_9BACI</name>
<dbReference type="InterPro" id="IPR027417">
    <property type="entry name" value="P-loop_NTPase"/>
</dbReference>
<dbReference type="Gene3D" id="3.40.50.300">
    <property type="entry name" value="P-loop containing nucleotide triphosphate hydrolases"/>
    <property type="match status" value="2"/>
</dbReference>